<evidence type="ECO:0000259" key="2">
    <source>
        <dbReference type="Pfam" id="PF13480"/>
    </source>
</evidence>
<dbReference type="SUPFAM" id="SSF55729">
    <property type="entry name" value="Acyl-CoA N-acyltransferases (Nat)"/>
    <property type="match status" value="1"/>
</dbReference>
<dbReference type="Pfam" id="PF13480">
    <property type="entry name" value="Acetyltransf_6"/>
    <property type="match status" value="1"/>
</dbReference>
<dbReference type="Gene3D" id="3.40.630.30">
    <property type="match status" value="1"/>
</dbReference>
<sequence length="480" mass="52650">MGGRAPRRAVRRRLLPLRPHPAAAARAAGAGADRGRGRAPRRPAARGPGPARPLRRPAPRRGGRRGPPAAAHLAVARGGERGQVRALRAQPPLGDRERGAGPHRGGAPVSRGAQSREEVGTVEVLDRTTRAGPVRVTTPAPREEWWRLAEEDPATLVTQTPTWLDCLCATGPYEDASRLYAFEGGRRVVVPLARRRGLPGRLTAEESWPSGWGIGGPLAAPGTPDDEEALVVLGDLARRPALRVGVRFGPEADPAWTSAAPPDFATEALTTYVLDLGGGFDEVWQHRFHQRVRRDARKAERSAVEVEVDREGRLVGEFYGLYETSMLRWAGQQHEPRALARLRQSRAFPRRYLEEVADRFGASCAVYLARVGGEPAAGVVVLSYGDRAKYWRGAMDRALAHPVRANFLLQRRAIEDACSEGLRAYVMGDSRPGSSLARFKEGFGAEGRPSLRYRRERLPLTEADRLLKSTAKRLLRFRDA</sequence>
<dbReference type="EMBL" id="CP029194">
    <property type="protein sequence ID" value="QES24754.1"/>
    <property type="molecule type" value="Genomic_DNA"/>
</dbReference>
<gene>
    <name evidence="3" type="ORF">DEJ46_22825</name>
</gene>
<dbReference type="PANTHER" id="PTHR36174">
    <property type="entry name" value="LIPID II:GLYCINE GLYCYLTRANSFERASE"/>
    <property type="match status" value="1"/>
</dbReference>
<dbReference type="PANTHER" id="PTHR36174:SF1">
    <property type="entry name" value="LIPID II:GLYCINE GLYCYLTRANSFERASE"/>
    <property type="match status" value="1"/>
</dbReference>
<evidence type="ECO:0000313" key="3">
    <source>
        <dbReference type="EMBL" id="QES24754.1"/>
    </source>
</evidence>
<evidence type="ECO:0000313" key="4">
    <source>
        <dbReference type="Proteomes" id="UP000324106"/>
    </source>
</evidence>
<feature type="compositionally biased region" description="Basic residues" evidence="1">
    <location>
        <begin position="1"/>
        <end position="15"/>
    </location>
</feature>
<reference evidence="3 4" key="1">
    <citation type="submission" date="2018-05" db="EMBL/GenBank/DDBJ databases">
        <title>Streptomyces venezuelae.</title>
        <authorList>
            <person name="Kim W."/>
            <person name="Lee N."/>
            <person name="Cho B.-K."/>
        </authorList>
    </citation>
    <scope>NUCLEOTIDE SEQUENCE [LARGE SCALE GENOMIC DNA]</scope>
    <source>
        <strain evidence="3 4">ATCC 15068</strain>
    </source>
</reference>
<organism evidence="3 4">
    <name type="scientific">Streptomyces venezuelae</name>
    <dbReference type="NCBI Taxonomy" id="54571"/>
    <lineage>
        <taxon>Bacteria</taxon>
        <taxon>Bacillati</taxon>
        <taxon>Actinomycetota</taxon>
        <taxon>Actinomycetes</taxon>
        <taxon>Kitasatosporales</taxon>
        <taxon>Streptomycetaceae</taxon>
        <taxon>Streptomyces</taxon>
    </lineage>
</organism>
<feature type="region of interest" description="Disordered" evidence="1">
    <location>
        <begin position="1"/>
        <end position="120"/>
    </location>
</feature>
<dbReference type="InterPro" id="IPR038740">
    <property type="entry name" value="BioF2-like_GNAT_dom"/>
</dbReference>
<feature type="compositionally biased region" description="Low complexity" evidence="1">
    <location>
        <begin position="16"/>
        <end position="31"/>
    </location>
</feature>
<dbReference type="Proteomes" id="UP000324106">
    <property type="component" value="Chromosome"/>
</dbReference>
<accession>A0A5P2B2V1</accession>
<dbReference type="InterPro" id="IPR016181">
    <property type="entry name" value="Acyl_CoA_acyltransferase"/>
</dbReference>
<feature type="compositionally biased region" description="Basic residues" evidence="1">
    <location>
        <begin position="53"/>
        <end position="64"/>
    </location>
</feature>
<proteinExistence type="predicted"/>
<evidence type="ECO:0000256" key="1">
    <source>
        <dbReference type="SAM" id="MobiDB-lite"/>
    </source>
</evidence>
<dbReference type="AlphaFoldDB" id="A0A5P2B2V1"/>
<protein>
    <recommendedName>
        <fullName evidence="2">BioF2-like acetyltransferase domain-containing protein</fullName>
    </recommendedName>
</protein>
<dbReference type="InterPro" id="IPR050644">
    <property type="entry name" value="PG_Glycine_Bridge_Synth"/>
</dbReference>
<feature type="domain" description="BioF2-like acetyltransferase" evidence="2">
    <location>
        <begin position="287"/>
        <end position="429"/>
    </location>
</feature>
<name>A0A5P2B2V1_STRVZ</name>